<dbReference type="RefSeq" id="XP_018666070.2">
    <property type="nucleotide sequence ID" value="XM_018800605.2"/>
</dbReference>
<dbReference type="AlphaFoldDB" id="A0A2P4ZS52"/>
<gene>
    <name evidence="1" type="ORF">TGAM01_v204055</name>
</gene>
<proteinExistence type="predicted"/>
<accession>A0A2P4ZS52</accession>
<dbReference type="Proteomes" id="UP000054821">
    <property type="component" value="Unassembled WGS sequence"/>
</dbReference>
<keyword evidence="2" id="KW-1185">Reference proteome</keyword>
<reference evidence="1 2" key="1">
    <citation type="journal article" date="2016" name="Genome Announc.">
        <title>Draft Whole-Genome Sequence of Trichoderma gamsii T6085, a Promising Biocontrol Agent of Fusarium Head Blight on Wheat.</title>
        <authorList>
            <person name="Baroncelli R."/>
            <person name="Zapparata A."/>
            <person name="Piaggeschi G."/>
            <person name="Sarrocco S."/>
            <person name="Vannacci G."/>
        </authorList>
    </citation>
    <scope>NUCLEOTIDE SEQUENCE [LARGE SCALE GENOMIC DNA]</scope>
    <source>
        <strain evidence="1 2">T6085</strain>
    </source>
</reference>
<dbReference type="EMBL" id="JPDN02000011">
    <property type="protein sequence ID" value="PON27106.1"/>
    <property type="molecule type" value="Genomic_DNA"/>
</dbReference>
<dbReference type="GeneID" id="29980688"/>
<evidence type="ECO:0000313" key="2">
    <source>
        <dbReference type="Proteomes" id="UP000054821"/>
    </source>
</evidence>
<sequence>MTCPCQILDPFGRLPLSALIAIAKDMPDLASLHSFRLISPACAAVFMDPKTGARIMELIARKNLDYMNQKIFGYIWALLQNPESEWPIALGRPFKISPMYVTRSWLGSSTPTIESTLQILVLAKTVHNAAHRCLHTLLERFTALRPWRPENAKCNLKRLPFWKYSPNTPFRLPPEREGQLSGINLKAAAGPLEWFEEQNVVYGAWLFALYAVVRETPEPDIWPPARSTVKHLKALQLEKSLRAIEMPQVLLGRSTTPTSPIPHRPLSNFFPWASSCSETGCSIAPKWYAGSEHLHITSRGKHFLTNARETPWSAIRAAPIWPFRALGFSIWGEYRFINMGLLTGSCDLANHFANAADVAECSDWYAWKSVLTLSQLEALKDAQYDAWVRWQQEPANRGV</sequence>
<protein>
    <submittedName>
        <fullName evidence="1">Uncharacterized protein</fullName>
    </submittedName>
</protein>
<dbReference type="STRING" id="398673.A0A2P4ZS52"/>
<organism evidence="1 2">
    <name type="scientific">Trichoderma gamsii</name>
    <dbReference type="NCBI Taxonomy" id="398673"/>
    <lineage>
        <taxon>Eukaryota</taxon>
        <taxon>Fungi</taxon>
        <taxon>Dikarya</taxon>
        <taxon>Ascomycota</taxon>
        <taxon>Pezizomycotina</taxon>
        <taxon>Sordariomycetes</taxon>
        <taxon>Hypocreomycetidae</taxon>
        <taxon>Hypocreales</taxon>
        <taxon>Hypocreaceae</taxon>
        <taxon>Trichoderma</taxon>
    </lineage>
</organism>
<evidence type="ECO:0000313" key="1">
    <source>
        <dbReference type="EMBL" id="PON27106.1"/>
    </source>
</evidence>
<comment type="caution">
    <text evidence="1">The sequence shown here is derived from an EMBL/GenBank/DDBJ whole genome shotgun (WGS) entry which is preliminary data.</text>
</comment>
<name>A0A2P4ZS52_9HYPO</name>